<dbReference type="PANTHER" id="PTHR43736:SF1">
    <property type="entry name" value="DIHYDRONEOPTERIN TRIPHOSPHATE DIPHOSPHATASE"/>
    <property type="match status" value="1"/>
</dbReference>
<dbReference type="AlphaFoldDB" id="A0A2M8KKY5"/>
<dbReference type="PANTHER" id="PTHR43736">
    <property type="entry name" value="ADP-RIBOSE PYROPHOSPHATASE"/>
    <property type="match status" value="1"/>
</dbReference>
<sequence>MKDKLFYVGQKAIINKKGKILILRDSVLKTIDLPGGKIQEGEYSFIEALKREVFEETKFKIKIEKPSSIGFFKVPSNSEHRSAGKEIFIIFYQCKYLAGKLRLSDEHDWHKWVDKNNFAKYFKQKTNIYQALTTYFQSK</sequence>
<dbReference type="Pfam" id="PF00293">
    <property type="entry name" value="NUDIX"/>
    <property type="match status" value="1"/>
</dbReference>
<name>A0A2M8KKY5_9BACT</name>
<evidence type="ECO:0000313" key="3">
    <source>
        <dbReference type="Proteomes" id="UP000231434"/>
    </source>
</evidence>
<proteinExistence type="predicted"/>
<dbReference type="PROSITE" id="PS51462">
    <property type="entry name" value="NUDIX"/>
    <property type="match status" value="1"/>
</dbReference>
<feature type="domain" description="Nudix hydrolase" evidence="1">
    <location>
        <begin position="4"/>
        <end position="136"/>
    </location>
</feature>
<dbReference type="SUPFAM" id="SSF55811">
    <property type="entry name" value="Nudix"/>
    <property type="match status" value="1"/>
</dbReference>
<dbReference type="Gene3D" id="3.90.79.10">
    <property type="entry name" value="Nucleoside Triphosphate Pyrophosphohydrolase"/>
    <property type="match status" value="1"/>
</dbReference>
<organism evidence="2 3">
    <name type="scientific">Candidatus Roizmanbacteria bacterium CG10_big_fil_rev_8_21_14_0_10_36_26</name>
    <dbReference type="NCBI Taxonomy" id="1974851"/>
    <lineage>
        <taxon>Bacteria</taxon>
        <taxon>Candidatus Roizmaniibacteriota</taxon>
    </lineage>
</organism>
<gene>
    <name evidence="2" type="ORF">COU86_03745</name>
</gene>
<accession>A0A2M8KKY5</accession>
<protein>
    <recommendedName>
        <fullName evidence="1">Nudix hydrolase domain-containing protein</fullName>
    </recommendedName>
</protein>
<dbReference type="InterPro" id="IPR015797">
    <property type="entry name" value="NUDIX_hydrolase-like_dom_sf"/>
</dbReference>
<reference evidence="3" key="1">
    <citation type="submission" date="2017-09" db="EMBL/GenBank/DDBJ databases">
        <title>Depth-based differentiation of microbial function through sediment-hosted aquifers and enrichment of novel symbionts in the deep terrestrial subsurface.</title>
        <authorList>
            <person name="Probst A.J."/>
            <person name="Ladd B."/>
            <person name="Jarett J.K."/>
            <person name="Geller-Mcgrath D.E."/>
            <person name="Sieber C.M.K."/>
            <person name="Emerson J.B."/>
            <person name="Anantharaman K."/>
            <person name="Thomas B.C."/>
            <person name="Malmstrom R."/>
            <person name="Stieglmeier M."/>
            <person name="Klingl A."/>
            <person name="Woyke T."/>
            <person name="Ryan C.M."/>
            <person name="Banfield J.F."/>
        </authorList>
    </citation>
    <scope>NUCLEOTIDE SEQUENCE [LARGE SCALE GENOMIC DNA]</scope>
</reference>
<comment type="caution">
    <text evidence="2">The sequence shown here is derived from an EMBL/GenBank/DDBJ whole genome shotgun (WGS) entry which is preliminary data.</text>
</comment>
<evidence type="ECO:0000313" key="2">
    <source>
        <dbReference type="EMBL" id="PJE60550.1"/>
    </source>
</evidence>
<dbReference type="Proteomes" id="UP000231434">
    <property type="component" value="Unassembled WGS sequence"/>
</dbReference>
<evidence type="ECO:0000259" key="1">
    <source>
        <dbReference type="PROSITE" id="PS51462"/>
    </source>
</evidence>
<dbReference type="InterPro" id="IPR000086">
    <property type="entry name" value="NUDIX_hydrolase_dom"/>
</dbReference>
<dbReference type="EMBL" id="PFEB01000044">
    <property type="protein sequence ID" value="PJE60550.1"/>
    <property type="molecule type" value="Genomic_DNA"/>
</dbReference>